<proteinExistence type="predicted"/>
<organism evidence="1 2">
    <name type="scientific">Senna tora</name>
    <dbReference type="NCBI Taxonomy" id="362788"/>
    <lineage>
        <taxon>Eukaryota</taxon>
        <taxon>Viridiplantae</taxon>
        <taxon>Streptophyta</taxon>
        <taxon>Embryophyta</taxon>
        <taxon>Tracheophyta</taxon>
        <taxon>Spermatophyta</taxon>
        <taxon>Magnoliopsida</taxon>
        <taxon>eudicotyledons</taxon>
        <taxon>Gunneridae</taxon>
        <taxon>Pentapetalae</taxon>
        <taxon>rosids</taxon>
        <taxon>fabids</taxon>
        <taxon>Fabales</taxon>
        <taxon>Fabaceae</taxon>
        <taxon>Caesalpinioideae</taxon>
        <taxon>Cassia clade</taxon>
        <taxon>Senna</taxon>
    </lineage>
</organism>
<dbReference type="PROSITE" id="PS51257">
    <property type="entry name" value="PROKAR_LIPOPROTEIN"/>
    <property type="match status" value="1"/>
</dbReference>
<protein>
    <submittedName>
        <fullName evidence="1">Uncharacterized protein</fullName>
    </submittedName>
</protein>
<reference evidence="1" key="1">
    <citation type="submission" date="2020-09" db="EMBL/GenBank/DDBJ databases">
        <title>Genome-Enabled Discovery of Anthraquinone Biosynthesis in Senna tora.</title>
        <authorList>
            <person name="Kang S.-H."/>
            <person name="Pandey R.P."/>
            <person name="Lee C.-M."/>
            <person name="Sim J.-S."/>
            <person name="Jeong J.-T."/>
            <person name="Choi B.-S."/>
            <person name="Jung M."/>
            <person name="Ginzburg D."/>
            <person name="Zhao K."/>
            <person name="Won S.Y."/>
            <person name="Oh T.-J."/>
            <person name="Yu Y."/>
            <person name="Kim N.-H."/>
            <person name="Lee O.R."/>
            <person name="Lee T.-H."/>
            <person name="Bashyal P."/>
            <person name="Kim T.-S."/>
            <person name="Lee W.-H."/>
            <person name="Kawkins C."/>
            <person name="Kim C.-K."/>
            <person name="Kim J.S."/>
            <person name="Ahn B.O."/>
            <person name="Rhee S.Y."/>
            <person name="Sohng J.K."/>
        </authorList>
    </citation>
    <scope>NUCLEOTIDE SEQUENCE</scope>
    <source>
        <tissue evidence="1">Leaf</tissue>
    </source>
</reference>
<dbReference type="Proteomes" id="UP000634136">
    <property type="component" value="Unassembled WGS sequence"/>
</dbReference>
<keyword evidence="2" id="KW-1185">Reference proteome</keyword>
<evidence type="ECO:0000313" key="1">
    <source>
        <dbReference type="EMBL" id="KAF7835281.1"/>
    </source>
</evidence>
<comment type="caution">
    <text evidence="1">The sequence shown here is derived from an EMBL/GenBank/DDBJ whole genome shotgun (WGS) entry which is preliminary data.</text>
</comment>
<dbReference type="EMBL" id="JAAIUW010000004">
    <property type="protein sequence ID" value="KAF7835281.1"/>
    <property type="molecule type" value="Genomic_DNA"/>
</dbReference>
<sequence>MAHTPRRHFNLVMVDFLEQVFSQLVPPGFLACFDGDSHSLLSCRRNSKKYTDEAMANGDPFARSSFPPLILYSNDAFRETSSHWYFNATFQRKVATVSLTYSELSLLAITEEDNSKFLNHFCKKLASISFAYSELRPLATSE</sequence>
<gene>
    <name evidence="1" type="ORF">G2W53_010140</name>
</gene>
<dbReference type="AlphaFoldDB" id="A0A834WZC5"/>
<evidence type="ECO:0000313" key="2">
    <source>
        <dbReference type="Proteomes" id="UP000634136"/>
    </source>
</evidence>
<name>A0A834WZC5_9FABA</name>
<accession>A0A834WZC5</accession>